<keyword evidence="4" id="KW-0326">Glycosidase</keyword>
<dbReference type="Gene3D" id="3.20.20.370">
    <property type="entry name" value="Glycoside hydrolase/deacetylase"/>
    <property type="match status" value="1"/>
</dbReference>
<dbReference type="SUPFAM" id="SSF48208">
    <property type="entry name" value="Six-hairpin glycosidases"/>
    <property type="match status" value="1"/>
</dbReference>
<dbReference type="EMBL" id="CP015772">
    <property type="protein sequence ID" value="ANH83022.1"/>
    <property type="molecule type" value="Genomic_DNA"/>
</dbReference>
<dbReference type="Proteomes" id="UP000077667">
    <property type="component" value="Chromosome"/>
</dbReference>
<sequence length="834" mass="94542">MYFWRSFFLFILLFPGMAIKTFAADEWIRINQLGYIPKGIKVAVWASKNNAIPKNFQLVSTQTGSVIFSGVTGAPFGAYGPFSQTLRLNFSAFHTPGTYYLTCGNARSPVFTIGDDVYAGIADFGLRYLRQQRSGFNPFLKDSCHTHDGYTMYGPMPDTTRINVWGGWHDATDYLQYVTTSANATFHLLSAYRDFPGIFTDHYQANGLEGSNGMADVLDEAKWGLDWLLKMHPRKDWMFNQLADDRDHHGFRLPDEDSVDYGVGPGLGRPVYFATGKPQGLGKYKNRTTGVASTAGKFSSVFALAAIIYQNNPSLASLFKERSLSAYEMGLAKPGACQTAPNREPYFYEEDNWTDDMELAAAELYSLTGEKSYYTQSIRYSKEEKVTPWMGQDTARHYQWYPFHNFGHYELAKEAAAPENKTITSYYKEGIERVWNKARKNAFYRGVPFIWCSNNLNTSFAIQCYLYRQLSGDNRFDELAQACFDWLFGCNPWGTGMVYGLPAGGDTPADPHSSFSQLKHYPLDGGMVDGPVYGSIFKNLRGLKLMHEDPYAAFQSDYVVYHDDSGDYSTNEPTTDGTASLVYLMAAKEAEARNLSGNNTVTAYGGIIRGDTTKKNIALVFTGDEFGDGIYSIARTLQTRKIHASFFLTGNFYRNPSFKKGIQLLQKDSNYLGSHSDRHPLYCDWTNRDSLLISRRQFLNDLTAAYQELKQWNITPKEAPYFLPAYEWYNDSIAAWTKDFGLQLVNFTPGTRSNADYTFPKMGEKYVPGDTIYNSILHYEKKSPSGLNGFILLLHIGTDPDRTDKFYDRLPQLIDALREKGYRFLRIDQLLKEQ</sequence>
<dbReference type="InterPro" id="IPR014756">
    <property type="entry name" value="Ig_E-set"/>
</dbReference>
<dbReference type="InterPro" id="IPR004197">
    <property type="entry name" value="Cellulase_Ig-like"/>
</dbReference>
<comment type="similarity">
    <text evidence="1">Belongs to the glycosyl hydrolase 9 (cellulase E) family.</text>
</comment>
<evidence type="ECO:0000256" key="5">
    <source>
        <dbReference type="ARBA" id="ARBA00023326"/>
    </source>
</evidence>
<dbReference type="SUPFAM" id="SSF81296">
    <property type="entry name" value="E set domains"/>
    <property type="match status" value="1"/>
</dbReference>
<dbReference type="Gene3D" id="2.60.40.10">
    <property type="entry name" value="Immunoglobulins"/>
    <property type="match status" value="1"/>
</dbReference>
<keyword evidence="8" id="KW-1185">Reference proteome</keyword>
<keyword evidence="2" id="KW-0378">Hydrolase</keyword>
<name>A0A1A9I8N0_9BACT</name>
<dbReference type="GO" id="GO:0008810">
    <property type="term" value="F:cellulase activity"/>
    <property type="evidence" value="ECO:0007669"/>
    <property type="project" value="InterPro"/>
</dbReference>
<evidence type="ECO:0000256" key="1">
    <source>
        <dbReference type="ARBA" id="ARBA00007072"/>
    </source>
</evidence>
<evidence type="ECO:0000259" key="6">
    <source>
        <dbReference type="PROSITE" id="PS51677"/>
    </source>
</evidence>
<dbReference type="Gene3D" id="1.50.10.10">
    <property type="match status" value="1"/>
</dbReference>
<dbReference type="GO" id="GO:0016810">
    <property type="term" value="F:hydrolase activity, acting on carbon-nitrogen (but not peptide) bonds"/>
    <property type="evidence" value="ECO:0007669"/>
    <property type="project" value="InterPro"/>
</dbReference>
<evidence type="ECO:0000256" key="3">
    <source>
        <dbReference type="ARBA" id="ARBA00023277"/>
    </source>
</evidence>
<dbReference type="InterPro" id="IPR011330">
    <property type="entry name" value="Glyco_hydro/deAcase_b/a-brl"/>
</dbReference>
<dbReference type="InterPro" id="IPR002509">
    <property type="entry name" value="NODB_dom"/>
</dbReference>
<dbReference type="InterPro" id="IPR013783">
    <property type="entry name" value="Ig-like_fold"/>
</dbReference>
<evidence type="ECO:0000313" key="7">
    <source>
        <dbReference type="EMBL" id="ANH83022.1"/>
    </source>
</evidence>
<proteinExistence type="inferred from homology"/>
<dbReference type="InterPro" id="IPR001701">
    <property type="entry name" value="Glyco_hydro_9"/>
</dbReference>
<dbReference type="AlphaFoldDB" id="A0A1A9I8N0"/>
<dbReference type="CDD" id="cd10917">
    <property type="entry name" value="CE4_NodB_like_6s_7s"/>
    <property type="match status" value="1"/>
</dbReference>
<dbReference type="OrthoDB" id="9808897at2"/>
<dbReference type="PANTHER" id="PTHR22298">
    <property type="entry name" value="ENDO-1,4-BETA-GLUCANASE"/>
    <property type="match status" value="1"/>
</dbReference>
<keyword evidence="3" id="KW-0119">Carbohydrate metabolism</keyword>
<evidence type="ECO:0000256" key="2">
    <source>
        <dbReference type="ARBA" id="ARBA00022801"/>
    </source>
</evidence>
<organism evidence="7 8">
    <name type="scientific">Niabella ginsenosidivorans</name>
    <dbReference type="NCBI Taxonomy" id="1176587"/>
    <lineage>
        <taxon>Bacteria</taxon>
        <taxon>Pseudomonadati</taxon>
        <taxon>Bacteroidota</taxon>
        <taxon>Chitinophagia</taxon>
        <taxon>Chitinophagales</taxon>
        <taxon>Chitinophagaceae</taxon>
        <taxon>Niabella</taxon>
    </lineage>
</organism>
<dbReference type="Pfam" id="PF02927">
    <property type="entry name" value="CelD_N"/>
    <property type="match status" value="1"/>
</dbReference>
<dbReference type="InterPro" id="IPR008928">
    <property type="entry name" value="6-hairpin_glycosidase_sf"/>
</dbReference>
<dbReference type="InterPro" id="IPR012341">
    <property type="entry name" value="6hp_glycosidase-like_sf"/>
</dbReference>
<feature type="domain" description="NodB homology" evidence="6">
    <location>
        <begin position="615"/>
        <end position="825"/>
    </location>
</feature>
<reference evidence="7 8" key="1">
    <citation type="submission" date="2016-05" db="EMBL/GenBank/DDBJ databases">
        <title>Niabella ginsenosidivorans BS26 whole genome sequencing.</title>
        <authorList>
            <person name="Im W.T."/>
            <person name="Siddiqi M.Z."/>
        </authorList>
    </citation>
    <scope>NUCLEOTIDE SEQUENCE [LARGE SCALE GENOMIC DNA]</scope>
    <source>
        <strain evidence="7 8">BS26</strain>
    </source>
</reference>
<dbReference type="Pfam" id="PF00759">
    <property type="entry name" value="Glyco_hydro_9"/>
    <property type="match status" value="1"/>
</dbReference>
<dbReference type="STRING" id="1176587.A8C56_20350"/>
<accession>A0A1A9I8N0</accession>
<gene>
    <name evidence="7" type="ORF">A8C56_20350</name>
</gene>
<dbReference type="Pfam" id="PF01522">
    <property type="entry name" value="Polysacc_deac_1"/>
    <property type="match status" value="1"/>
</dbReference>
<evidence type="ECO:0000313" key="8">
    <source>
        <dbReference type="Proteomes" id="UP000077667"/>
    </source>
</evidence>
<protein>
    <submittedName>
        <fullName evidence="7">Cellulase</fullName>
    </submittedName>
</protein>
<dbReference type="GO" id="GO:0000272">
    <property type="term" value="P:polysaccharide catabolic process"/>
    <property type="evidence" value="ECO:0007669"/>
    <property type="project" value="UniProtKB-KW"/>
</dbReference>
<keyword evidence="5" id="KW-0624">Polysaccharide degradation</keyword>
<dbReference type="PROSITE" id="PS51677">
    <property type="entry name" value="NODB"/>
    <property type="match status" value="1"/>
</dbReference>
<dbReference type="SUPFAM" id="SSF88713">
    <property type="entry name" value="Glycoside hydrolase/deacetylase"/>
    <property type="match status" value="1"/>
</dbReference>
<dbReference type="CDD" id="cd02850">
    <property type="entry name" value="E_set_Cellulase_N"/>
    <property type="match status" value="1"/>
</dbReference>
<evidence type="ECO:0000256" key="4">
    <source>
        <dbReference type="ARBA" id="ARBA00023295"/>
    </source>
</evidence>
<dbReference type="KEGG" id="nia:A8C56_20350"/>